<feature type="compositionally biased region" description="Pro residues" evidence="8">
    <location>
        <begin position="302"/>
        <end position="311"/>
    </location>
</feature>
<evidence type="ECO:0000313" key="11">
    <source>
        <dbReference type="Proteomes" id="UP001142055"/>
    </source>
</evidence>
<dbReference type="InterPro" id="IPR001394">
    <property type="entry name" value="Peptidase_C19_UCH"/>
</dbReference>
<keyword evidence="5" id="KW-0833">Ubl conjugation pathway</keyword>
<dbReference type="PANTHER" id="PTHR24006:SF687">
    <property type="entry name" value="UBIQUITIN CARBOXYL-TERMINAL HYDROLASE 10"/>
    <property type="match status" value="1"/>
</dbReference>
<feature type="compositionally biased region" description="Polar residues" evidence="8">
    <location>
        <begin position="187"/>
        <end position="207"/>
    </location>
</feature>
<evidence type="ECO:0000256" key="2">
    <source>
        <dbReference type="ARBA" id="ARBA00005427"/>
    </source>
</evidence>
<dbReference type="PANTHER" id="PTHR24006">
    <property type="entry name" value="UBIQUITIN CARBOXYL-TERMINAL HYDROLASE"/>
    <property type="match status" value="1"/>
</dbReference>
<feature type="region of interest" description="Disordered" evidence="8">
    <location>
        <begin position="532"/>
        <end position="555"/>
    </location>
</feature>
<protein>
    <recommendedName>
        <fullName evidence="3">ubiquitinyl hydrolase 1</fullName>
        <ecNumber evidence="3">3.4.19.12</ecNumber>
    </recommendedName>
</protein>
<evidence type="ECO:0000256" key="6">
    <source>
        <dbReference type="ARBA" id="ARBA00022801"/>
    </source>
</evidence>
<gene>
    <name evidence="10" type="ORF">RDWZM_007185</name>
</gene>
<dbReference type="GO" id="GO:0005829">
    <property type="term" value="C:cytosol"/>
    <property type="evidence" value="ECO:0007669"/>
    <property type="project" value="TreeGrafter"/>
</dbReference>
<dbReference type="GO" id="GO:0006508">
    <property type="term" value="P:proteolysis"/>
    <property type="evidence" value="ECO:0007669"/>
    <property type="project" value="UniProtKB-KW"/>
</dbReference>
<dbReference type="GO" id="GO:0010506">
    <property type="term" value="P:regulation of autophagy"/>
    <property type="evidence" value="ECO:0007669"/>
    <property type="project" value="TreeGrafter"/>
</dbReference>
<evidence type="ECO:0000256" key="8">
    <source>
        <dbReference type="SAM" id="MobiDB-lite"/>
    </source>
</evidence>
<keyword evidence="4" id="KW-0645">Protease</keyword>
<evidence type="ECO:0000313" key="10">
    <source>
        <dbReference type="EMBL" id="KAJ6221373.1"/>
    </source>
</evidence>
<evidence type="ECO:0000259" key="9">
    <source>
        <dbReference type="PROSITE" id="PS50235"/>
    </source>
</evidence>
<dbReference type="PROSITE" id="PS00973">
    <property type="entry name" value="USP_2"/>
    <property type="match status" value="1"/>
</dbReference>
<proteinExistence type="inferred from homology"/>
<dbReference type="InterPro" id="IPR018200">
    <property type="entry name" value="USP_CS"/>
</dbReference>
<dbReference type="EMBL" id="JAPWDV010000002">
    <property type="protein sequence ID" value="KAJ6221373.1"/>
    <property type="molecule type" value="Genomic_DNA"/>
</dbReference>
<comment type="similarity">
    <text evidence="2">Belongs to the peptidase C19 family. USP10 subfamily.</text>
</comment>
<feature type="compositionally biased region" description="Gly residues" evidence="8">
    <location>
        <begin position="635"/>
        <end position="646"/>
    </location>
</feature>
<dbReference type="PROSITE" id="PS50235">
    <property type="entry name" value="USP_3"/>
    <property type="match status" value="1"/>
</dbReference>
<dbReference type="GO" id="GO:0030330">
    <property type="term" value="P:DNA damage response, signal transduction by p53 class mediator"/>
    <property type="evidence" value="ECO:0007669"/>
    <property type="project" value="TreeGrafter"/>
</dbReference>
<dbReference type="InterPro" id="IPR038765">
    <property type="entry name" value="Papain-like_cys_pep_sf"/>
</dbReference>
<keyword evidence="6" id="KW-0378">Hydrolase</keyword>
<feature type="compositionally biased region" description="Polar residues" evidence="8">
    <location>
        <begin position="605"/>
        <end position="614"/>
    </location>
</feature>
<dbReference type="AlphaFoldDB" id="A0A9Q0M7J5"/>
<dbReference type="SUPFAM" id="SSF54001">
    <property type="entry name" value="Cysteine proteinases"/>
    <property type="match status" value="1"/>
</dbReference>
<dbReference type="GO" id="GO:0005634">
    <property type="term" value="C:nucleus"/>
    <property type="evidence" value="ECO:0007669"/>
    <property type="project" value="TreeGrafter"/>
</dbReference>
<feature type="domain" description="USP" evidence="9">
    <location>
        <begin position="730"/>
        <end position="1127"/>
    </location>
</feature>
<comment type="caution">
    <text evidence="10">The sequence shown here is derived from an EMBL/GenBank/DDBJ whole genome shotgun (WGS) entry which is preliminary data.</text>
</comment>
<feature type="region of interest" description="Disordered" evidence="8">
    <location>
        <begin position="179"/>
        <end position="207"/>
    </location>
</feature>
<dbReference type="EC" id="3.4.19.12" evidence="3"/>
<evidence type="ECO:0000256" key="5">
    <source>
        <dbReference type="ARBA" id="ARBA00022786"/>
    </source>
</evidence>
<accession>A0A9Q0M7J5</accession>
<dbReference type="InterPro" id="IPR028889">
    <property type="entry name" value="USP"/>
</dbReference>
<dbReference type="OMA" id="LNQWLRC"/>
<dbReference type="Proteomes" id="UP001142055">
    <property type="component" value="Chromosome 2"/>
</dbReference>
<dbReference type="GO" id="GO:0004843">
    <property type="term" value="F:cysteine-type deubiquitinase activity"/>
    <property type="evidence" value="ECO:0007669"/>
    <property type="project" value="UniProtKB-EC"/>
</dbReference>
<dbReference type="GO" id="GO:0016579">
    <property type="term" value="P:protein deubiquitination"/>
    <property type="evidence" value="ECO:0007669"/>
    <property type="project" value="InterPro"/>
</dbReference>
<feature type="compositionally biased region" description="Polar residues" evidence="8">
    <location>
        <begin position="534"/>
        <end position="550"/>
    </location>
</feature>
<dbReference type="Pfam" id="PF00443">
    <property type="entry name" value="UCH"/>
    <property type="match status" value="1"/>
</dbReference>
<keyword evidence="11" id="KW-1185">Reference proteome</keyword>
<evidence type="ECO:0000256" key="7">
    <source>
        <dbReference type="ARBA" id="ARBA00022807"/>
    </source>
</evidence>
<evidence type="ECO:0000256" key="1">
    <source>
        <dbReference type="ARBA" id="ARBA00000707"/>
    </source>
</evidence>
<feature type="compositionally biased region" description="Low complexity" evidence="8">
    <location>
        <begin position="615"/>
        <end position="626"/>
    </location>
</feature>
<feature type="region of interest" description="Disordered" evidence="8">
    <location>
        <begin position="567"/>
        <end position="591"/>
    </location>
</feature>
<comment type="catalytic activity">
    <reaction evidence="1">
        <text>Thiol-dependent hydrolysis of ester, thioester, amide, peptide and isopeptide bonds formed by the C-terminal Gly of ubiquitin (a 76-residue protein attached to proteins as an intracellular targeting signal).</text>
        <dbReference type="EC" id="3.4.19.12"/>
    </reaction>
</comment>
<evidence type="ECO:0000256" key="3">
    <source>
        <dbReference type="ARBA" id="ARBA00012759"/>
    </source>
</evidence>
<name>A0A9Q0M7J5_BLOTA</name>
<feature type="region of interest" description="Disordered" evidence="8">
    <location>
        <begin position="296"/>
        <end position="383"/>
    </location>
</feature>
<feature type="region of interest" description="Disordered" evidence="8">
    <location>
        <begin position="605"/>
        <end position="655"/>
    </location>
</feature>
<feature type="compositionally biased region" description="Polar residues" evidence="8">
    <location>
        <begin position="342"/>
        <end position="363"/>
    </location>
</feature>
<organism evidence="10 11">
    <name type="scientific">Blomia tropicalis</name>
    <name type="common">Mite</name>
    <dbReference type="NCBI Taxonomy" id="40697"/>
    <lineage>
        <taxon>Eukaryota</taxon>
        <taxon>Metazoa</taxon>
        <taxon>Ecdysozoa</taxon>
        <taxon>Arthropoda</taxon>
        <taxon>Chelicerata</taxon>
        <taxon>Arachnida</taxon>
        <taxon>Acari</taxon>
        <taxon>Acariformes</taxon>
        <taxon>Sarcoptiformes</taxon>
        <taxon>Astigmata</taxon>
        <taxon>Glycyphagoidea</taxon>
        <taxon>Echimyopodidae</taxon>
        <taxon>Blomia</taxon>
    </lineage>
</organism>
<dbReference type="CDD" id="cd02257">
    <property type="entry name" value="Peptidase_C19"/>
    <property type="match status" value="1"/>
</dbReference>
<feature type="compositionally biased region" description="Low complexity" evidence="8">
    <location>
        <begin position="312"/>
        <end position="341"/>
    </location>
</feature>
<reference evidence="10" key="1">
    <citation type="submission" date="2022-12" db="EMBL/GenBank/DDBJ databases">
        <title>Genome assemblies of Blomia tropicalis.</title>
        <authorList>
            <person name="Cui Y."/>
        </authorList>
    </citation>
    <scope>NUCLEOTIDE SEQUENCE</scope>
    <source>
        <tissue evidence="10">Adult mites</tissue>
    </source>
</reference>
<dbReference type="PROSITE" id="PS00972">
    <property type="entry name" value="USP_1"/>
    <property type="match status" value="1"/>
</dbReference>
<feature type="compositionally biased region" description="Polar residues" evidence="8">
    <location>
        <begin position="408"/>
        <end position="425"/>
    </location>
</feature>
<feature type="region of interest" description="Disordered" evidence="8">
    <location>
        <begin position="397"/>
        <end position="430"/>
    </location>
</feature>
<sequence>MDGMEFFDFTGANDEEKAQALDIITHQSDEVEFFFKYDNLLPSHTINGNHKPSIHMNGLANVNHHHHHHHHHHHESPSPSSESYQTMVINNVSQTYQVAGNHWDTITSRSSNTMLHHAAIHHNGSVSAAPPTVCGPPPTYMFQPGAPPPSYFAPAGPHNTQLYAMAPPGAMSAMAPPPPTHNDKRMPTTSIDSSTLNTSHGKNMSSKTMDEMNCDIRNTYFDGGVNDSTDVSGTGAAAAGSHLGPPAHHPYGYPAFTHHPALFPPTPFSPVYIFPHPPDNHNQYLHYAGPPTFAAVPNPMAMQPPPPPPTSHHPAPTSHSNLINNSSNNSNRSNNDTPTSSIDPLNNNDSNQQQPQHNIPTQPTHVHHHHHSSSGTTTLSNLSSSVSASSTSIAAAYHSSSQSNSQSGTPTSFDQPIDDNNQTDDPYQHDESFQSEANISDGIETNYEKVPSSGPNLQYQSLFPSLESQILQPEPIKQQQKQQIVQQSNASNDEVNKMLFKLNIKVSTNNDRKMTSQSISTTAAPVSDVVAQSIDESNSESSELKSQPQDPSVLFVGNVIPSDEQTSINIDQTSSSSSNDKASVTSQTASSSTWASKLFGSSISSVETTNTPKSNNNNNNNNNVVNKVISDNDGGDIGPNGTGGGGHKYESSTNGDFPELNVFKPVNNSHHQPSNRNNFKIQRINHHSDVDDINKINIIPMRDDPIAIRLAKKLRDSIQLKHSLPTIMPCGLVNRGNWCYVNASLQALLACPPFYNLMRELGETNGIFRMDTSTPIIDNFVRYFNRFMPTDYKRQMKSVGAMASAYLEELLNNDPYEPKCIYNTLKHIGMIKNDAQRGHQEDAEEFLSSVLNGLHEEMIQLSKLLNDYEMDTKKSQANNANGFGVNDLPDNDGLFVDDDNDVSDENMWHEVGTSKHKSLPTRSAKVVSTAITEIFGGSILDVRTVNKDNNSGSRQPFFALQLDIKPQNIKTLEDALRWQTRRESIQGYTCSKTKQIVEASSQMFLESVPPILMLHLKLFDYDLETGAGRKVLKRIDFNENFEIPRECFPRNSDNRLCRRYKLLGVMYHNGAESMKGHYITDVYHLGLNQWLRCDDASIKVISLSQVLSNGDCGNHNMVPYLLFYRRQDTLYNPQTNAANVVVGSMANNNNTTNNNVVNNNISLMANNNNMNGSNMKIKPSNDYSAHHTYSQAHNHHNYQTQRQQTTHPEVTINTSNKFSSISRHN</sequence>
<evidence type="ECO:0000256" key="4">
    <source>
        <dbReference type="ARBA" id="ARBA00022670"/>
    </source>
</evidence>
<dbReference type="InterPro" id="IPR050164">
    <property type="entry name" value="Peptidase_C19"/>
</dbReference>
<feature type="compositionally biased region" description="Low complexity" evidence="8">
    <location>
        <begin position="397"/>
        <end position="407"/>
    </location>
</feature>
<keyword evidence="7" id="KW-0788">Thiol protease</keyword>
<dbReference type="Gene3D" id="3.90.70.10">
    <property type="entry name" value="Cysteine proteinases"/>
    <property type="match status" value="1"/>
</dbReference>
<feature type="compositionally biased region" description="Low complexity" evidence="8">
    <location>
        <begin position="373"/>
        <end position="383"/>
    </location>
</feature>